<feature type="compositionally biased region" description="Basic and acidic residues" evidence="1">
    <location>
        <begin position="256"/>
        <end position="272"/>
    </location>
</feature>
<organism evidence="3 4">
    <name type="scientific">Paenibacillus hexagrammi</name>
    <dbReference type="NCBI Taxonomy" id="2908839"/>
    <lineage>
        <taxon>Bacteria</taxon>
        <taxon>Bacillati</taxon>
        <taxon>Bacillota</taxon>
        <taxon>Bacilli</taxon>
        <taxon>Bacillales</taxon>
        <taxon>Paenibacillaceae</taxon>
        <taxon>Paenibacillus</taxon>
    </lineage>
</organism>
<dbReference type="InterPro" id="IPR000253">
    <property type="entry name" value="FHA_dom"/>
</dbReference>
<feature type="compositionally biased region" description="Low complexity" evidence="1">
    <location>
        <begin position="296"/>
        <end position="324"/>
    </location>
</feature>
<keyword evidence="4" id="KW-1185">Reference proteome</keyword>
<gene>
    <name evidence="3" type="ORF">L0M14_13205</name>
</gene>
<evidence type="ECO:0000256" key="1">
    <source>
        <dbReference type="SAM" id="MobiDB-lite"/>
    </source>
</evidence>
<feature type="compositionally biased region" description="Polar residues" evidence="1">
    <location>
        <begin position="215"/>
        <end position="253"/>
    </location>
</feature>
<sequence length="671" mass="75770">MQVIFGLRYDFVYRHGHYMELHRDGGIAQEELSALQLRMLESNCIPRLLPLDVHEMDFKISLLYQVSGKRMLSHVLKTEDTGPRELLKLAYSIICAIDDSKNYMLNEDHFILKDNFIFIGNDWSDVYLTYVPLHELSEPNDIRAQVHKLFQELLAKWGFVDNPEMEALHTCLSDQREIPVYKAALLQIMDEAGPVDRNYQPIRQNSGVVEDFAKTKSSMSQKQLQTKSRKSPSQEQPHPNLPNSTLQGKLSSRSKSHSDIQPESEHSHTEIQSKTDIQVHFHDQSHVQIRSLTPSYLQSQSGSQNLLQTQTQSQSQKQPQARSQPHLQDFKVQDSAHPSDKPLRHRTSEPLDPAHGAPSHLRSNSLPGPIRSTPHSMHNKVPQHQILPEQESKTRGHSADEFSQHSTTHVRKEQLSSDDLQSHKAELLHKDEQLSLFQELTPVISKRAKMIVLAVLVLASAFMWQDYASAPEEAKLRIYAGITLLMGDIWLVLVHIGLQLPGRFHKALNSTFTKHSSSQETAVRAPLPIIEPETSSADMEHYYQNLHLHTTLLHASQPNKTVFLGSVLPKSQGPRLETVLEGIETAVPIEGSGFTIGRSGPDAQADHVIEEAGVSRLHAEISSEAEEFTVQDLGSTNGTFLNGQAMVPYQLYPLKPGDIIRIVRRELTFQK</sequence>
<dbReference type="Gene3D" id="2.60.200.20">
    <property type="match status" value="1"/>
</dbReference>
<reference evidence="3 4" key="1">
    <citation type="journal article" date="2024" name="Int. J. Syst. Evol. Microbiol.">
        <title>Paenibacillus hexagrammi sp. nov., a novel bacterium isolated from the gut content of Hexagrammos agrammus.</title>
        <authorList>
            <person name="Jung H.K."/>
            <person name="Kim D.G."/>
            <person name="Zin H."/>
            <person name="Park J."/>
            <person name="Jung H."/>
            <person name="Kim Y.O."/>
            <person name="Kong H.J."/>
            <person name="Kim J.W."/>
            <person name="Kim Y.S."/>
        </authorList>
    </citation>
    <scope>NUCLEOTIDE SEQUENCE [LARGE SCALE GENOMIC DNA]</scope>
    <source>
        <strain evidence="3 4">YPD9-1</strain>
    </source>
</reference>
<dbReference type="Proteomes" id="UP001649230">
    <property type="component" value="Chromosome"/>
</dbReference>
<evidence type="ECO:0000259" key="2">
    <source>
        <dbReference type="PROSITE" id="PS50006"/>
    </source>
</evidence>
<feature type="domain" description="FHA" evidence="2">
    <location>
        <begin position="594"/>
        <end position="646"/>
    </location>
</feature>
<dbReference type="Pfam" id="PF00498">
    <property type="entry name" value="FHA"/>
    <property type="match status" value="1"/>
</dbReference>
<proteinExistence type="predicted"/>
<evidence type="ECO:0000313" key="3">
    <source>
        <dbReference type="EMBL" id="UJF35949.1"/>
    </source>
</evidence>
<protein>
    <submittedName>
        <fullName evidence="3">FHA domain-containing protein</fullName>
    </submittedName>
</protein>
<accession>A0ABY3SRS3</accession>
<dbReference type="EMBL" id="CP090978">
    <property type="protein sequence ID" value="UJF35949.1"/>
    <property type="molecule type" value="Genomic_DNA"/>
</dbReference>
<dbReference type="CDD" id="cd00060">
    <property type="entry name" value="FHA"/>
    <property type="match status" value="1"/>
</dbReference>
<dbReference type="InterPro" id="IPR050923">
    <property type="entry name" value="Cell_Proc_Reg/RNA_Proc"/>
</dbReference>
<dbReference type="SMART" id="SM00240">
    <property type="entry name" value="FHA"/>
    <property type="match status" value="1"/>
</dbReference>
<dbReference type="SUPFAM" id="SSF49879">
    <property type="entry name" value="SMAD/FHA domain"/>
    <property type="match status" value="1"/>
</dbReference>
<dbReference type="PANTHER" id="PTHR23308">
    <property type="entry name" value="NUCLEAR INHIBITOR OF PROTEIN PHOSPHATASE-1"/>
    <property type="match status" value="1"/>
</dbReference>
<feature type="region of interest" description="Disordered" evidence="1">
    <location>
        <begin position="296"/>
        <end position="418"/>
    </location>
</feature>
<dbReference type="PROSITE" id="PS50006">
    <property type="entry name" value="FHA_DOMAIN"/>
    <property type="match status" value="1"/>
</dbReference>
<evidence type="ECO:0000313" key="4">
    <source>
        <dbReference type="Proteomes" id="UP001649230"/>
    </source>
</evidence>
<dbReference type="RefSeq" id="WP_235122505.1">
    <property type="nucleotide sequence ID" value="NZ_CP090978.1"/>
</dbReference>
<dbReference type="InterPro" id="IPR008984">
    <property type="entry name" value="SMAD_FHA_dom_sf"/>
</dbReference>
<feature type="region of interest" description="Disordered" evidence="1">
    <location>
        <begin position="213"/>
        <end position="272"/>
    </location>
</feature>
<dbReference type="InterPro" id="IPR045962">
    <property type="entry name" value="DUF6382"/>
</dbReference>
<dbReference type="Pfam" id="PF19909">
    <property type="entry name" value="DUF6382"/>
    <property type="match status" value="1"/>
</dbReference>
<name>A0ABY3SRS3_9BACL</name>
<feature type="compositionally biased region" description="Basic and acidic residues" evidence="1">
    <location>
        <begin position="390"/>
        <end position="403"/>
    </location>
</feature>
<feature type="compositionally biased region" description="Basic and acidic residues" evidence="1">
    <location>
        <begin position="328"/>
        <end position="349"/>
    </location>
</feature>